<evidence type="ECO:0000313" key="3">
    <source>
        <dbReference type="Proteomes" id="UP000813462"/>
    </source>
</evidence>
<keyword evidence="1" id="KW-0812">Transmembrane</keyword>
<reference evidence="2" key="1">
    <citation type="journal article" date="2021" name="Front. Plant Sci.">
        <title>Chromosome-Scale Genome Assembly for Chinese Sour Jujube and Insights Into Its Genome Evolution and Domestication Signature.</title>
        <authorList>
            <person name="Shen L.-Y."/>
            <person name="Luo H."/>
            <person name="Wang X.-L."/>
            <person name="Wang X.-M."/>
            <person name="Qiu X.-J."/>
            <person name="Liu H."/>
            <person name="Zhou S.-S."/>
            <person name="Jia K.-H."/>
            <person name="Nie S."/>
            <person name="Bao Y.-T."/>
            <person name="Zhang R.-G."/>
            <person name="Yun Q.-Z."/>
            <person name="Chai Y.-H."/>
            <person name="Lu J.-Y."/>
            <person name="Li Y."/>
            <person name="Zhao S.-W."/>
            <person name="Mao J.-F."/>
            <person name="Jia S.-G."/>
            <person name="Mao Y.-M."/>
        </authorList>
    </citation>
    <scope>NUCLEOTIDE SEQUENCE</scope>
    <source>
        <strain evidence="2">AT0</strain>
        <tissue evidence="2">Leaf</tissue>
    </source>
</reference>
<protein>
    <submittedName>
        <fullName evidence="2">Uncharacterized protein</fullName>
    </submittedName>
</protein>
<evidence type="ECO:0000313" key="2">
    <source>
        <dbReference type="EMBL" id="KAH7546447.1"/>
    </source>
</evidence>
<dbReference type="AlphaFoldDB" id="A0A978W3B3"/>
<organism evidence="2 3">
    <name type="scientific">Ziziphus jujuba var. spinosa</name>
    <dbReference type="NCBI Taxonomy" id="714518"/>
    <lineage>
        <taxon>Eukaryota</taxon>
        <taxon>Viridiplantae</taxon>
        <taxon>Streptophyta</taxon>
        <taxon>Embryophyta</taxon>
        <taxon>Tracheophyta</taxon>
        <taxon>Spermatophyta</taxon>
        <taxon>Magnoliopsida</taxon>
        <taxon>eudicotyledons</taxon>
        <taxon>Gunneridae</taxon>
        <taxon>Pentapetalae</taxon>
        <taxon>rosids</taxon>
        <taxon>fabids</taxon>
        <taxon>Rosales</taxon>
        <taxon>Rhamnaceae</taxon>
        <taxon>Paliureae</taxon>
        <taxon>Ziziphus</taxon>
    </lineage>
</organism>
<dbReference type="Proteomes" id="UP000813462">
    <property type="component" value="Unassembled WGS sequence"/>
</dbReference>
<comment type="caution">
    <text evidence="2">The sequence shown here is derived from an EMBL/GenBank/DDBJ whole genome shotgun (WGS) entry which is preliminary data.</text>
</comment>
<dbReference type="EMBL" id="JAEACU010000001">
    <property type="protein sequence ID" value="KAH7546447.1"/>
    <property type="molecule type" value="Genomic_DNA"/>
</dbReference>
<gene>
    <name evidence="2" type="ORF">FEM48_Zijuj01G0201800</name>
</gene>
<keyword evidence="1" id="KW-0472">Membrane</keyword>
<accession>A0A978W3B3</accession>
<proteinExistence type="predicted"/>
<sequence length="144" mass="16353">MELELFHAVAEDIHTLTSGTVMNDFDYLWSPNEFTAIAASGTFTLGVDPNNTNQLVVWQRGKLFWQSGNRNGHNFTYFPASGPFNDLEKNSKKKRYLWVIIVSPLVFLIVVAVVCSLCYFRFLKDNSRGFHIALVMLVSGTKKK</sequence>
<feature type="transmembrane region" description="Helical" evidence="1">
    <location>
        <begin position="96"/>
        <end position="122"/>
    </location>
</feature>
<name>A0A978W3B3_ZIZJJ</name>
<evidence type="ECO:0000256" key="1">
    <source>
        <dbReference type="SAM" id="Phobius"/>
    </source>
</evidence>
<keyword evidence="1" id="KW-1133">Transmembrane helix</keyword>